<keyword evidence="7" id="KW-1185">Reference proteome</keyword>
<evidence type="ECO:0000256" key="3">
    <source>
        <dbReference type="ARBA" id="ARBA00023163"/>
    </source>
</evidence>
<dbReference type="Gene3D" id="1.10.10.60">
    <property type="entry name" value="Homeodomain-like"/>
    <property type="match status" value="1"/>
</dbReference>
<feature type="DNA-binding region" description="H-T-H motif" evidence="4">
    <location>
        <begin position="35"/>
        <end position="54"/>
    </location>
</feature>
<dbReference type="Pfam" id="PF16859">
    <property type="entry name" value="TetR_C_11"/>
    <property type="match status" value="1"/>
</dbReference>
<proteinExistence type="predicted"/>
<dbReference type="GO" id="GO:0003700">
    <property type="term" value="F:DNA-binding transcription factor activity"/>
    <property type="evidence" value="ECO:0007669"/>
    <property type="project" value="TreeGrafter"/>
</dbReference>
<dbReference type="InterPro" id="IPR009057">
    <property type="entry name" value="Homeodomain-like_sf"/>
</dbReference>
<protein>
    <submittedName>
        <fullName evidence="6">TetR family transcriptional regulator</fullName>
    </submittedName>
</protein>
<dbReference type="Gene3D" id="1.10.357.10">
    <property type="entry name" value="Tetracycline Repressor, domain 2"/>
    <property type="match status" value="1"/>
</dbReference>
<keyword evidence="3" id="KW-0804">Transcription</keyword>
<sequence length="198" mass="21117">MPELTRGRPRDPRIDARVLAAAVAELAEKGIAEFSVRGVASRAHVDRRGVHARWPRTDDLVVDALATLTAGLQPPATGSLRADLEALVPDIAAALSGARRQVLQRCLDEVAVAPEITHRFRRDHVDRCSAVVEDAFHRARERGELSASTSPAGATELLMGSLLVRALLQGDAAVDADGQRRVLDHVLGLTLVPGRAAG</sequence>
<dbReference type="InterPro" id="IPR036271">
    <property type="entry name" value="Tet_transcr_reg_TetR-rel_C_sf"/>
</dbReference>
<evidence type="ECO:0000256" key="4">
    <source>
        <dbReference type="PROSITE-ProRule" id="PRU00335"/>
    </source>
</evidence>
<dbReference type="InterPro" id="IPR050109">
    <property type="entry name" value="HTH-type_TetR-like_transc_reg"/>
</dbReference>
<accession>A0A2T0QXK8</accession>
<gene>
    <name evidence="6" type="ORF">CLV37_116110</name>
</gene>
<dbReference type="AlphaFoldDB" id="A0A2T0QXK8"/>
<dbReference type="EMBL" id="PVZF01000016">
    <property type="protein sequence ID" value="PRY10557.1"/>
    <property type="molecule type" value="Genomic_DNA"/>
</dbReference>
<keyword evidence="2 4" id="KW-0238">DNA-binding</keyword>
<dbReference type="Proteomes" id="UP000238083">
    <property type="component" value="Unassembled WGS sequence"/>
</dbReference>
<organism evidence="6 7">
    <name type="scientific">Kineococcus rhizosphaerae</name>
    <dbReference type="NCBI Taxonomy" id="559628"/>
    <lineage>
        <taxon>Bacteria</taxon>
        <taxon>Bacillati</taxon>
        <taxon>Actinomycetota</taxon>
        <taxon>Actinomycetes</taxon>
        <taxon>Kineosporiales</taxon>
        <taxon>Kineosporiaceae</taxon>
        <taxon>Kineococcus</taxon>
    </lineage>
</organism>
<evidence type="ECO:0000256" key="1">
    <source>
        <dbReference type="ARBA" id="ARBA00023015"/>
    </source>
</evidence>
<dbReference type="InterPro" id="IPR011075">
    <property type="entry name" value="TetR_C"/>
</dbReference>
<dbReference type="GO" id="GO:0000976">
    <property type="term" value="F:transcription cis-regulatory region binding"/>
    <property type="evidence" value="ECO:0007669"/>
    <property type="project" value="TreeGrafter"/>
</dbReference>
<evidence type="ECO:0000313" key="6">
    <source>
        <dbReference type="EMBL" id="PRY10557.1"/>
    </source>
</evidence>
<evidence type="ECO:0000256" key="2">
    <source>
        <dbReference type="ARBA" id="ARBA00023125"/>
    </source>
</evidence>
<dbReference type="InterPro" id="IPR001647">
    <property type="entry name" value="HTH_TetR"/>
</dbReference>
<dbReference type="Pfam" id="PF00440">
    <property type="entry name" value="TetR_N"/>
    <property type="match status" value="1"/>
</dbReference>
<name>A0A2T0QXK8_9ACTN</name>
<evidence type="ECO:0000313" key="7">
    <source>
        <dbReference type="Proteomes" id="UP000238083"/>
    </source>
</evidence>
<dbReference type="PANTHER" id="PTHR30055">
    <property type="entry name" value="HTH-TYPE TRANSCRIPTIONAL REGULATOR RUTR"/>
    <property type="match status" value="1"/>
</dbReference>
<dbReference type="RefSeq" id="WP_211298917.1">
    <property type="nucleotide sequence ID" value="NZ_PVZF01000016.1"/>
</dbReference>
<dbReference type="SUPFAM" id="SSF48498">
    <property type="entry name" value="Tetracyclin repressor-like, C-terminal domain"/>
    <property type="match status" value="1"/>
</dbReference>
<keyword evidence="1" id="KW-0805">Transcription regulation</keyword>
<dbReference type="PROSITE" id="PS50977">
    <property type="entry name" value="HTH_TETR_2"/>
    <property type="match status" value="1"/>
</dbReference>
<reference evidence="6 7" key="1">
    <citation type="submission" date="2018-03" db="EMBL/GenBank/DDBJ databases">
        <title>Genomic Encyclopedia of Archaeal and Bacterial Type Strains, Phase II (KMG-II): from individual species to whole genera.</title>
        <authorList>
            <person name="Goeker M."/>
        </authorList>
    </citation>
    <scope>NUCLEOTIDE SEQUENCE [LARGE SCALE GENOMIC DNA]</scope>
    <source>
        <strain evidence="6 7">DSM 19711</strain>
    </source>
</reference>
<evidence type="ECO:0000259" key="5">
    <source>
        <dbReference type="PROSITE" id="PS50977"/>
    </source>
</evidence>
<dbReference type="SUPFAM" id="SSF46689">
    <property type="entry name" value="Homeodomain-like"/>
    <property type="match status" value="1"/>
</dbReference>
<dbReference type="PANTHER" id="PTHR30055:SF148">
    <property type="entry name" value="TETR-FAMILY TRANSCRIPTIONAL REGULATOR"/>
    <property type="match status" value="1"/>
</dbReference>
<feature type="domain" description="HTH tetR-type" evidence="5">
    <location>
        <begin position="12"/>
        <end position="72"/>
    </location>
</feature>
<comment type="caution">
    <text evidence="6">The sequence shown here is derived from an EMBL/GenBank/DDBJ whole genome shotgun (WGS) entry which is preliminary data.</text>
</comment>